<evidence type="ECO:0000313" key="3">
    <source>
        <dbReference type="Proteomes" id="UP001652431"/>
    </source>
</evidence>
<dbReference type="Pfam" id="PF00535">
    <property type="entry name" value="Glycos_transf_2"/>
    <property type="match status" value="1"/>
</dbReference>
<protein>
    <submittedName>
        <fullName evidence="2">Glycosyltransferase family 2 protein</fullName>
    </submittedName>
</protein>
<dbReference type="EMBL" id="JAOQJU010000004">
    <property type="protein sequence ID" value="MCU6686059.1"/>
    <property type="molecule type" value="Genomic_DNA"/>
</dbReference>
<organism evidence="2 3">
    <name type="scientific">Dorea acetigenes</name>
    <dbReference type="NCBI Taxonomy" id="2981787"/>
    <lineage>
        <taxon>Bacteria</taxon>
        <taxon>Bacillati</taxon>
        <taxon>Bacillota</taxon>
        <taxon>Clostridia</taxon>
        <taxon>Lachnospirales</taxon>
        <taxon>Lachnospiraceae</taxon>
        <taxon>Dorea</taxon>
    </lineage>
</organism>
<dbReference type="CDD" id="cd00761">
    <property type="entry name" value="Glyco_tranf_GTA_type"/>
    <property type="match status" value="1"/>
</dbReference>
<evidence type="ECO:0000313" key="2">
    <source>
        <dbReference type="EMBL" id="MCU6686059.1"/>
    </source>
</evidence>
<proteinExistence type="predicted"/>
<gene>
    <name evidence="2" type="ORF">OCV99_05720</name>
</gene>
<comment type="caution">
    <text evidence="2">The sequence shown here is derived from an EMBL/GenBank/DDBJ whole genome shotgun (WGS) entry which is preliminary data.</text>
</comment>
<name>A0ABT2RLL4_9FIRM</name>
<sequence>MRLELLISTMNADPRSLVNKMNVSSDAIIINQTDHTSFESFSFKGHNIRVWSFAEKGIGISRNNALMRSNADVVLFADDDAILVDDYEQKIIEEFDRKPESDFIIVNYDVKYTNGRKGAINATKRKRVHWWNSQRYGTCRFAIRRDKVIKKNIFFSLLYGASKYSHGEDSIFIMDCLKNQLKVYTSNINVGVLDCSNSSWFNSYDEKYFFDTGALMYAINPFFYKLFILVTFFRHRKVYCDNISFWDSVLIAFKGANDAK</sequence>
<dbReference type="InterPro" id="IPR029044">
    <property type="entry name" value="Nucleotide-diphossugar_trans"/>
</dbReference>
<dbReference type="Proteomes" id="UP001652431">
    <property type="component" value="Unassembled WGS sequence"/>
</dbReference>
<accession>A0ABT2RLL4</accession>
<dbReference type="SUPFAM" id="SSF53448">
    <property type="entry name" value="Nucleotide-diphospho-sugar transferases"/>
    <property type="match status" value="1"/>
</dbReference>
<keyword evidence="3" id="KW-1185">Reference proteome</keyword>
<feature type="domain" description="Glycosyltransferase 2-like" evidence="1">
    <location>
        <begin position="42"/>
        <end position="148"/>
    </location>
</feature>
<evidence type="ECO:0000259" key="1">
    <source>
        <dbReference type="Pfam" id="PF00535"/>
    </source>
</evidence>
<dbReference type="RefSeq" id="WP_158369027.1">
    <property type="nucleotide sequence ID" value="NZ_JAOQJU010000004.1"/>
</dbReference>
<dbReference type="Gene3D" id="3.90.550.10">
    <property type="entry name" value="Spore Coat Polysaccharide Biosynthesis Protein SpsA, Chain A"/>
    <property type="match status" value="1"/>
</dbReference>
<dbReference type="InterPro" id="IPR001173">
    <property type="entry name" value="Glyco_trans_2-like"/>
</dbReference>
<reference evidence="2 3" key="1">
    <citation type="journal article" date="2021" name="ISME Commun">
        <title>Automated analysis of genomic sequences facilitates high-throughput and comprehensive description of bacteria.</title>
        <authorList>
            <person name="Hitch T.C.A."/>
        </authorList>
    </citation>
    <scope>NUCLEOTIDE SEQUENCE [LARGE SCALE GENOMIC DNA]</scope>
    <source>
        <strain evidence="2 3">Sanger_03</strain>
    </source>
</reference>